<reference evidence="1" key="1">
    <citation type="submission" date="2021-06" db="EMBL/GenBank/DDBJ databases">
        <authorList>
            <person name="Kallberg Y."/>
            <person name="Tangrot J."/>
            <person name="Rosling A."/>
        </authorList>
    </citation>
    <scope>NUCLEOTIDE SEQUENCE</scope>
    <source>
        <strain evidence="1">MA461A</strain>
    </source>
</reference>
<dbReference type="EMBL" id="CAJVQC010002903">
    <property type="protein sequence ID" value="CAG8518769.1"/>
    <property type="molecule type" value="Genomic_DNA"/>
</dbReference>
<comment type="caution">
    <text evidence="1">The sequence shown here is derived from an EMBL/GenBank/DDBJ whole genome shotgun (WGS) entry which is preliminary data.</text>
</comment>
<keyword evidence="2" id="KW-1185">Reference proteome</keyword>
<proteinExistence type="predicted"/>
<organism evidence="1 2">
    <name type="scientific">Racocetra persica</name>
    <dbReference type="NCBI Taxonomy" id="160502"/>
    <lineage>
        <taxon>Eukaryota</taxon>
        <taxon>Fungi</taxon>
        <taxon>Fungi incertae sedis</taxon>
        <taxon>Mucoromycota</taxon>
        <taxon>Glomeromycotina</taxon>
        <taxon>Glomeromycetes</taxon>
        <taxon>Diversisporales</taxon>
        <taxon>Gigasporaceae</taxon>
        <taxon>Racocetra</taxon>
    </lineage>
</organism>
<evidence type="ECO:0000313" key="2">
    <source>
        <dbReference type="Proteomes" id="UP000789920"/>
    </source>
</evidence>
<protein>
    <submittedName>
        <fullName evidence="1">22243_t:CDS:1</fullName>
    </submittedName>
</protein>
<sequence>MDSIAIHPTTVIYLALLRAFFFEVKRRLDYDWLIHLALDFTSRVIGIRFDYGFILDLDCLESILLRIHLNRIIRQGVLWLKWNPDQPWSIDTLLRLASTSRKVDAGLTSLFLGILTTGKVTPESFALIGGHNPRSKRIYQFAAEHTTLIALTLSAMVATMAADLSGI</sequence>
<evidence type="ECO:0000313" key="1">
    <source>
        <dbReference type="EMBL" id="CAG8518769.1"/>
    </source>
</evidence>
<gene>
    <name evidence="1" type="ORF">RPERSI_LOCUS2600</name>
</gene>
<accession>A0ACA9LAW4</accession>
<dbReference type="Proteomes" id="UP000789920">
    <property type="component" value="Unassembled WGS sequence"/>
</dbReference>
<name>A0ACA9LAW4_9GLOM</name>